<protein>
    <submittedName>
        <fullName evidence="1">Uncharacterized protein</fullName>
    </submittedName>
</protein>
<dbReference type="EMBL" id="CP030840">
    <property type="protein sequence ID" value="AXC13078.1"/>
    <property type="molecule type" value="Genomic_DNA"/>
</dbReference>
<reference evidence="1 2" key="1">
    <citation type="journal article" date="2018" name="Front. Microbiol.">
        <title>Hydrolytic Capabilities as a Key to Environmental Success: Chitinolytic and Cellulolytic Acidobacteria From Acidic Sub-arctic Soils and Boreal Peatlands.</title>
        <authorList>
            <person name="Belova S.E."/>
            <person name="Ravin N.V."/>
            <person name="Pankratov T.A."/>
            <person name="Rakitin A.L."/>
            <person name="Ivanova A.A."/>
            <person name="Beletsky A.V."/>
            <person name="Mardanov A.V."/>
            <person name="Sinninghe Damste J.S."/>
            <person name="Dedysh S.N."/>
        </authorList>
    </citation>
    <scope>NUCLEOTIDE SEQUENCE [LARGE SCALE GENOMIC DNA]</scope>
    <source>
        <strain evidence="1 2">SBC82</strain>
    </source>
</reference>
<name>A0A2Z5G1X8_9BACT</name>
<proteinExistence type="predicted"/>
<dbReference type="RefSeq" id="WP_114208161.1">
    <property type="nucleotide sequence ID" value="NZ_CP030840.1"/>
</dbReference>
<keyword evidence="2" id="KW-1185">Reference proteome</keyword>
<accession>A0A2Z5G1X8</accession>
<gene>
    <name evidence="1" type="ORF">ACPOL_3799</name>
</gene>
<sequence>MVRILVRGLTAALIVGGMLAAGHIQVNSVTRQLQFKTASEGMPVPACPPNDVNACNIDTW</sequence>
<dbReference type="AlphaFoldDB" id="A0A2Z5G1X8"/>
<organism evidence="1 2">
    <name type="scientific">Acidisarcina polymorpha</name>
    <dbReference type="NCBI Taxonomy" id="2211140"/>
    <lineage>
        <taxon>Bacteria</taxon>
        <taxon>Pseudomonadati</taxon>
        <taxon>Acidobacteriota</taxon>
        <taxon>Terriglobia</taxon>
        <taxon>Terriglobales</taxon>
        <taxon>Acidobacteriaceae</taxon>
        <taxon>Acidisarcina</taxon>
    </lineage>
</organism>
<evidence type="ECO:0000313" key="1">
    <source>
        <dbReference type="EMBL" id="AXC13078.1"/>
    </source>
</evidence>
<dbReference type="Proteomes" id="UP000253606">
    <property type="component" value="Chromosome"/>
</dbReference>
<evidence type="ECO:0000313" key="2">
    <source>
        <dbReference type="Proteomes" id="UP000253606"/>
    </source>
</evidence>
<dbReference type="KEGG" id="abas:ACPOL_3799"/>
<dbReference type="OrthoDB" id="123486at2"/>